<gene>
    <name evidence="2" type="ORF">EAG_12581</name>
</gene>
<evidence type="ECO:0000313" key="3">
    <source>
        <dbReference type="Proteomes" id="UP000000311"/>
    </source>
</evidence>
<sequence length="85" mass="10002">IICLEAVKETIDKKIDMIDELINDILDEELHILFLSSRIMSVLCLLTTFVVYSILPELRNIHSFMLRKYCSLLFFGYIIDITFEL</sequence>
<keyword evidence="3" id="KW-1185">Reference proteome</keyword>
<proteinExistence type="predicted"/>
<keyword evidence="1" id="KW-0812">Transmembrane</keyword>
<keyword evidence="1" id="KW-1133">Transmembrane helix</keyword>
<protein>
    <submittedName>
        <fullName evidence="2">Uncharacterized protein</fullName>
    </submittedName>
</protein>
<dbReference type="EMBL" id="GL443151">
    <property type="protein sequence ID" value="EFN62503.1"/>
    <property type="molecule type" value="Genomic_DNA"/>
</dbReference>
<dbReference type="InParanoid" id="E2AVN6"/>
<accession>E2AVN6</accession>
<feature type="transmembrane region" description="Helical" evidence="1">
    <location>
        <begin position="32"/>
        <end position="54"/>
    </location>
</feature>
<reference evidence="2 3" key="1">
    <citation type="journal article" date="2010" name="Science">
        <title>Genomic comparison of the ants Camponotus floridanus and Harpegnathos saltator.</title>
        <authorList>
            <person name="Bonasio R."/>
            <person name="Zhang G."/>
            <person name="Ye C."/>
            <person name="Mutti N.S."/>
            <person name="Fang X."/>
            <person name="Qin N."/>
            <person name="Donahue G."/>
            <person name="Yang P."/>
            <person name="Li Q."/>
            <person name="Li C."/>
            <person name="Zhang P."/>
            <person name="Huang Z."/>
            <person name="Berger S.L."/>
            <person name="Reinberg D."/>
            <person name="Wang J."/>
            <person name="Liebig J."/>
        </authorList>
    </citation>
    <scope>NUCLEOTIDE SEQUENCE [LARGE SCALE GENOMIC DNA]</scope>
    <source>
        <strain evidence="3">C129</strain>
    </source>
</reference>
<organism evidence="3">
    <name type="scientific">Camponotus floridanus</name>
    <name type="common">Florida carpenter ant</name>
    <dbReference type="NCBI Taxonomy" id="104421"/>
    <lineage>
        <taxon>Eukaryota</taxon>
        <taxon>Metazoa</taxon>
        <taxon>Ecdysozoa</taxon>
        <taxon>Arthropoda</taxon>
        <taxon>Hexapoda</taxon>
        <taxon>Insecta</taxon>
        <taxon>Pterygota</taxon>
        <taxon>Neoptera</taxon>
        <taxon>Endopterygota</taxon>
        <taxon>Hymenoptera</taxon>
        <taxon>Apocrita</taxon>
        <taxon>Aculeata</taxon>
        <taxon>Formicoidea</taxon>
        <taxon>Formicidae</taxon>
        <taxon>Formicinae</taxon>
        <taxon>Camponotus</taxon>
    </lineage>
</organism>
<evidence type="ECO:0000256" key="1">
    <source>
        <dbReference type="SAM" id="Phobius"/>
    </source>
</evidence>
<keyword evidence="1" id="KW-0472">Membrane</keyword>
<feature type="non-terminal residue" evidence="2">
    <location>
        <position position="85"/>
    </location>
</feature>
<evidence type="ECO:0000313" key="2">
    <source>
        <dbReference type="EMBL" id="EFN62503.1"/>
    </source>
</evidence>
<feature type="non-terminal residue" evidence="2">
    <location>
        <position position="1"/>
    </location>
</feature>
<dbReference type="OrthoDB" id="6134459at2759"/>
<name>E2AVN6_CAMFO</name>
<dbReference type="Proteomes" id="UP000000311">
    <property type="component" value="Unassembled WGS sequence"/>
</dbReference>
<dbReference type="AlphaFoldDB" id="E2AVN6"/>